<gene>
    <name evidence="2" type="ORF">Back2_18000</name>
</gene>
<accession>A0A3G9IYJ7</accession>
<reference evidence="2 3" key="1">
    <citation type="submission" date="2018-11" db="EMBL/GenBank/DDBJ databases">
        <title>Complete genome sequence of Nocardioides baekrokdamisoli strain KCTC 39748.</title>
        <authorList>
            <person name="Kang S.W."/>
            <person name="Lee K.C."/>
            <person name="Kim K.K."/>
            <person name="Kim J.S."/>
            <person name="Kim D.S."/>
            <person name="Ko S.H."/>
            <person name="Yang S.H."/>
            <person name="Shin Y.K."/>
            <person name="Lee J.S."/>
        </authorList>
    </citation>
    <scope>NUCLEOTIDE SEQUENCE [LARGE SCALE GENOMIC DNA]</scope>
    <source>
        <strain evidence="2 3">KCTC 39748</strain>
    </source>
</reference>
<keyword evidence="1" id="KW-0732">Signal</keyword>
<dbReference type="Proteomes" id="UP000271573">
    <property type="component" value="Chromosome"/>
</dbReference>
<evidence type="ECO:0008006" key="4">
    <source>
        <dbReference type="Google" id="ProtNLM"/>
    </source>
</evidence>
<evidence type="ECO:0000313" key="2">
    <source>
        <dbReference type="EMBL" id="BBH17513.1"/>
    </source>
</evidence>
<protein>
    <recommendedName>
        <fullName evidence="4">Phage tail protein</fullName>
    </recommendedName>
</protein>
<dbReference type="AlphaFoldDB" id="A0A3G9IYJ7"/>
<name>A0A3G9IYJ7_9ACTN</name>
<dbReference type="RefSeq" id="WP_125568730.1">
    <property type="nucleotide sequence ID" value="NZ_AP019307.1"/>
</dbReference>
<dbReference type="KEGG" id="nbe:Back2_18000"/>
<keyword evidence="3" id="KW-1185">Reference proteome</keyword>
<sequence length="204" mass="21246">MTSTAVAARVYAALGQAFAAHAGPLLDPLVDVLAAPLDDSDQRLQLTAAGWARAFDLNQSPDPAWIGRLLGTAVPAGLTADQDRAFIIGRAYWKRGTPAAIVAAIKPLLGGQQTVTLVERDGSPWRLTVRVYASEVLPGVTVDDIAAAAATQKPVGIILTAQISAAATFAHLKAEHGPTFTAEAAAFPTFEAEMTHIPEEGTIA</sequence>
<feature type="signal peptide" evidence="1">
    <location>
        <begin position="1"/>
        <end position="22"/>
    </location>
</feature>
<evidence type="ECO:0000313" key="3">
    <source>
        <dbReference type="Proteomes" id="UP000271573"/>
    </source>
</evidence>
<evidence type="ECO:0000256" key="1">
    <source>
        <dbReference type="SAM" id="SignalP"/>
    </source>
</evidence>
<dbReference type="EMBL" id="AP019307">
    <property type="protein sequence ID" value="BBH17513.1"/>
    <property type="molecule type" value="Genomic_DNA"/>
</dbReference>
<proteinExistence type="predicted"/>
<feature type="chain" id="PRO_5039634115" description="Phage tail protein" evidence="1">
    <location>
        <begin position="23"/>
        <end position="204"/>
    </location>
</feature>
<organism evidence="2 3">
    <name type="scientific">Nocardioides baekrokdamisoli</name>
    <dbReference type="NCBI Taxonomy" id="1804624"/>
    <lineage>
        <taxon>Bacteria</taxon>
        <taxon>Bacillati</taxon>
        <taxon>Actinomycetota</taxon>
        <taxon>Actinomycetes</taxon>
        <taxon>Propionibacteriales</taxon>
        <taxon>Nocardioidaceae</taxon>
        <taxon>Nocardioides</taxon>
    </lineage>
</organism>
<dbReference type="OrthoDB" id="4322331at2"/>